<sequence>MSDRPISRVGPDYFIKVKRVELNKRAWKEVRRGWSDSPSLYVKIEYGREKVQTKIVGRTFSPDFPIKQIIVRSGRSSSLEEMGINQLEISLDDLRNKTVDGEARLNMLKTGANTIAGTITVHCEPIDYRLLVSELQNEVARRTRLSTQLIVATDDLTDFIAEQSDIYASLGALIVKLGIFVGVVDKISEIHPYADAAWQVTKLIYGAISSQLKVDAEVVDLVYAMSVIVDCILEIRDMRDKFDRLETIVIQILRQITECCHFVREYIGHGFFERMTLVESRQKIDAFRDVFFRLKEQLNLGIATNTALVIARMSEEIDLLYLERRLVPDKFDAYSRVRCSPGTYNDVLSCLTGHLLTTSKNNIIWLYGPSGCGKSTISHTLAEYFNSISRLGAYLHFHNGSSNPNAIIATIAFKLATFDSTLGKILTDQVRQLHGELSVETQFREYLLGPLSVGACSLFGPVIIILDGLDECGNIEPFMRLFSSGLFAKLPHNFRFLVTSRWEHKIARPFFAYPHPVHQVFLNTAEEHLPPISKMFNQMHSIYKEQYGFNRQDRVLFDYFALYTPSRDQSSQQFYHIGDYKFIIYEIPAMNILIRSIVLNCNSSKTLHTDIPDLDMLIAENVPLVLRQSCLSWSYALTNSVLLSVNADMLYQFVYEKLLVWIEVMSLIGEYDTIGLILLQAISCVKEGDRELAAFLEEAYDLVIKYKRGISLCAYEIYRSMLHLEKGRSRVANHYQSSAAPSVYVEKLGSYLVIRHTDSVLSVAFSPNGNYIASGLSDATVMIWDACSGRLVTGPLQGHSSWIRTVAFSPKSTRLASGSDDRTVRIWDLKNGKLIVGPLQAHKGWVRSVAFSPDGTRVASGSDDKTVLIWNADTGGPVTSPLRGHTGGIRSVVFSPDGTRVASGSDDRTVRIWDSETGNLISNLLEANNDWVNSVSFFPDGIHVAIGSFKCTVCIWDSDTGDFGLEKIRRYVKDVTSVTFSPDCTRVAFGSDDGTMDVWDIKTGEVIAGPFTRHRKRVNFVAFSPDGSRIASGSDDKTIRIWSTGSDSTGHGEQSLVDSYEGRIATASTQESNLSSGRLTELNWKLHSNGWIKSEEGKILMWIPNELHSWICGPREDPTQTYKKLGHCMKLHIFKE</sequence>
<evidence type="ECO:0000313" key="6">
    <source>
        <dbReference type="Proteomes" id="UP000217199"/>
    </source>
</evidence>
<gene>
    <name evidence="5" type="ORF">PNOK_0934800</name>
</gene>
<dbReference type="Proteomes" id="UP000217199">
    <property type="component" value="Unassembled WGS sequence"/>
</dbReference>
<comment type="caution">
    <text evidence="5">The sequence shown here is derived from an EMBL/GenBank/DDBJ whole genome shotgun (WGS) entry which is preliminary data.</text>
</comment>
<dbReference type="InterPro" id="IPR015943">
    <property type="entry name" value="WD40/YVTN_repeat-like_dom_sf"/>
</dbReference>
<dbReference type="Gene3D" id="3.40.50.300">
    <property type="entry name" value="P-loop containing nucleotide triphosphate hydrolases"/>
    <property type="match status" value="1"/>
</dbReference>
<dbReference type="Gene3D" id="2.130.10.10">
    <property type="entry name" value="YVTN repeat-like/Quinoprotein amine dehydrogenase"/>
    <property type="match status" value="3"/>
</dbReference>
<dbReference type="InterPro" id="IPR007111">
    <property type="entry name" value="NACHT_NTPase"/>
</dbReference>
<dbReference type="STRING" id="2282107.A0A286U5E8"/>
<keyword evidence="1 3" id="KW-0853">WD repeat</keyword>
<protein>
    <submittedName>
        <fullName evidence="5">WD40 domain containing protein</fullName>
    </submittedName>
</protein>
<dbReference type="PANTHER" id="PTHR22847">
    <property type="entry name" value="WD40 REPEAT PROTEIN"/>
    <property type="match status" value="1"/>
</dbReference>
<dbReference type="PANTHER" id="PTHR22847:SF637">
    <property type="entry name" value="WD REPEAT DOMAIN 5B"/>
    <property type="match status" value="1"/>
</dbReference>
<dbReference type="PROSITE" id="PS50837">
    <property type="entry name" value="NACHT"/>
    <property type="match status" value="1"/>
</dbReference>
<dbReference type="PROSITE" id="PS50082">
    <property type="entry name" value="WD_REPEATS_2"/>
    <property type="match status" value="7"/>
</dbReference>
<dbReference type="SMART" id="SM00320">
    <property type="entry name" value="WD40"/>
    <property type="match status" value="7"/>
</dbReference>
<dbReference type="InterPro" id="IPR019775">
    <property type="entry name" value="WD40_repeat_CS"/>
</dbReference>
<name>A0A286U5E8_9AGAM</name>
<dbReference type="InterPro" id="IPR027417">
    <property type="entry name" value="P-loop_NTPase"/>
</dbReference>
<evidence type="ECO:0000313" key="5">
    <source>
        <dbReference type="EMBL" id="PAV14795.1"/>
    </source>
</evidence>
<feature type="repeat" description="WD" evidence="3">
    <location>
        <begin position="753"/>
        <end position="794"/>
    </location>
</feature>
<dbReference type="SUPFAM" id="SSF50978">
    <property type="entry name" value="WD40 repeat-like"/>
    <property type="match status" value="1"/>
</dbReference>
<evidence type="ECO:0000256" key="1">
    <source>
        <dbReference type="ARBA" id="ARBA00022574"/>
    </source>
</evidence>
<dbReference type="Pfam" id="PF00400">
    <property type="entry name" value="WD40"/>
    <property type="match status" value="7"/>
</dbReference>
<evidence type="ECO:0000259" key="4">
    <source>
        <dbReference type="PROSITE" id="PS50837"/>
    </source>
</evidence>
<keyword evidence="6" id="KW-1185">Reference proteome</keyword>
<dbReference type="PROSITE" id="PS50294">
    <property type="entry name" value="WD_REPEATS_REGION"/>
    <property type="match status" value="6"/>
</dbReference>
<reference evidence="5 6" key="1">
    <citation type="journal article" date="2017" name="Mol. Ecol.">
        <title>Comparative and population genomic landscape of Phellinus noxius: A hypervariable fungus causing root rot in trees.</title>
        <authorList>
            <person name="Chung C.L."/>
            <person name="Lee T.J."/>
            <person name="Akiba M."/>
            <person name="Lee H.H."/>
            <person name="Kuo T.H."/>
            <person name="Liu D."/>
            <person name="Ke H.M."/>
            <person name="Yokoi T."/>
            <person name="Roa M.B."/>
            <person name="Lu M.J."/>
            <person name="Chang Y.Y."/>
            <person name="Ann P.J."/>
            <person name="Tsai J.N."/>
            <person name="Chen C.Y."/>
            <person name="Tzean S.S."/>
            <person name="Ota Y."/>
            <person name="Hattori T."/>
            <person name="Sahashi N."/>
            <person name="Liou R.F."/>
            <person name="Kikuchi T."/>
            <person name="Tsai I.J."/>
        </authorList>
    </citation>
    <scope>NUCLEOTIDE SEQUENCE [LARGE SCALE GENOMIC DNA]</scope>
    <source>
        <strain evidence="5 6">FFPRI411160</strain>
    </source>
</reference>
<dbReference type="InParanoid" id="A0A286U5E8"/>
<keyword evidence="2" id="KW-0677">Repeat</keyword>
<feature type="repeat" description="WD" evidence="3">
    <location>
        <begin position="968"/>
        <end position="1009"/>
    </location>
</feature>
<proteinExistence type="predicted"/>
<feature type="repeat" description="WD" evidence="3">
    <location>
        <begin position="882"/>
        <end position="923"/>
    </location>
</feature>
<dbReference type="SUPFAM" id="SSF52540">
    <property type="entry name" value="P-loop containing nucleoside triphosphate hydrolases"/>
    <property type="match status" value="1"/>
</dbReference>
<feature type="repeat" description="WD" evidence="3">
    <location>
        <begin position="1011"/>
        <end position="1043"/>
    </location>
</feature>
<dbReference type="GO" id="GO:0005634">
    <property type="term" value="C:nucleus"/>
    <property type="evidence" value="ECO:0007669"/>
    <property type="project" value="TreeGrafter"/>
</dbReference>
<feature type="domain" description="NACHT" evidence="4">
    <location>
        <begin position="362"/>
        <end position="501"/>
    </location>
</feature>
<dbReference type="InterPro" id="IPR020472">
    <property type="entry name" value="WD40_PAC1"/>
</dbReference>
<dbReference type="PRINTS" id="PR00320">
    <property type="entry name" value="GPROTEINBRPT"/>
</dbReference>
<dbReference type="InterPro" id="IPR056884">
    <property type="entry name" value="NPHP3-like_N"/>
</dbReference>
<dbReference type="GO" id="GO:1990234">
    <property type="term" value="C:transferase complex"/>
    <property type="evidence" value="ECO:0007669"/>
    <property type="project" value="UniProtKB-ARBA"/>
</dbReference>
<dbReference type="AlphaFoldDB" id="A0A286U5E8"/>
<feature type="repeat" description="WD" evidence="3">
    <location>
        <begin position="925"/>
        <end position="966"/>
    </location>
</feature>
<feature type="repeat" description="WD" evidence="3">
    <location>
        <begin position="796"/>
        <end position="837"/>
    </location>
</feature>
<evidence type="ECO:0000256" key="3">
    <source>
        <dbReference type="PROSITE-ProRule" id="PRU00221"/>
    </source>
</evidence>
<dbReference type="InterPro" id="IPR036322">
    <property type="entry name" value="WD40_repeat_dom_sf"/>
</dbReference>
<dbReference type="CDD" id="cd00200">
    <property type="entry name" value="WD40"/>
    <property type="match status" value="1"/>
</dbReference>
<organism evidence="5 6">
    <name type="scientific">Pyrrhoderma noxium</name>
    <dbReference type="NCBI Taxonomy" id="2282107"/>
    <lineage>
        <taxon>Eukaryota</taxon>
        <taxon>Fungi</taxon>
        <taxon>Dikarya</taxon>
        <taxon>Basidiomycota</taxon>
        <taxon>Agaricomycotina</taxon>
        <taxon>Agaricomycetes</taxon>
        <taxon>Hymenochaetales</taxon>
        <taxon>Hymenochaetaceae</taxon>
        <taxon>Pyrrhoderma</taxon>
    </lineage>
</organism>
<dbReference type="EMBL" id="NBII01000011">
    <property type="protein sequence ID" value="PAV14795.1"/>
    <property type="molecule type" value="Genomic_DNA"/>
</dbReference>
<accession>A0A286U5E8</accession>
<dbReference type="OrthoDB" id="538223at2759"/>
<dbReference type="Pfam" id="PF24883">
    <property type="entry name" value="NPHP3_N"/>
    <property type="match status" value="1"/>
</dbReference>
<dbReference type="PROSITE" id="PS00678">
    <property type="entry name" value="WD_REPEATS_1"/>
    <property type="match status" value="3"/>
</dbReference>
<feature type="repeat" description="WD" evidence="3">
    <location>
        <begin position="839"/>
        <end position="880"/>
    </location>
</feature>
<evidence type="ECO:0000256" key="2">
    <source>
        <dbReference type="ARBA" id="ARBA00022737"/>
    </source>
</evidence>
<dbReference type="InterPro" id="IPR001680">
    <property type="entry name" value="WD40_rpt"/>
</dbReference>